<dbReference type="EnsemblMetazoa" id="XM_050641447.1">
    <property type="protein sequence ID" value="XP_050497404.1"/>
    <property type="gene ID" value="LOC126878620"/>
</dbReference>
<organism evidence="11">
    <name type="scientific">Diabrotica virgifera virgifera</name>
    <name type="common">western corn rootworm</name>
    <dbReference type="NCBI Taxonomy" id="50390"/>
    <lineage>
        <taxon>Eukaryota</taxon>
        <taxon>Metazoa</taxon>
        <taxon>Ecdysozoa</taxon>
        <taxon>Arthropoda</taxon>
        <taxon>Hexapoda</taxon>
        <taxon>Insecta</taxon>
        <taxon>Pterygota</taxon>
        <taxon>Neoptera</taxon>
        <taxon>Endopterygota</taxon>
        <taxon>Coleoptera</taxon>
        <taxon>Polyphaga</taxon>
        <taxon>Cucujiformia</taxon>
        <taxon>Chrysomeloidea</taxon>
        <taxon>Chrysomelidae</taxon>
        <taxon>Galerucinae</taxon>
        <taxon>Diabroticina</taxon>
        <taxon>Diabroticites</taxon>
        <taxon>Diabrotica</taxon>
    </lineage>
</organism>
<dbReference type="InterPro" id="IPR028002">
    <property type="entry name" value="Myb_DNA-bind_5"/>
</dbReference>
<sequence>MERTSKRVNFSAQEKEELIFLVSKYREVIESKKTNGVSPKDKEHTWEQIHFEFNSKGLNTFRTKDQLKKYWANIKQLERQAAASLKINRLGTGGGPFQPQNEPDENVLDIINAKTVSGLDNEFDDEILLEQNLPIILETENQNTEYTQISSGYVASVIKPKTDNILNCKEVTVICNDSQPGTSRSNNSSEYQPLSKRQKINSQTKVTPPYVEPAVPPKLDELKAQFLSSQIEELKEKVEMRKQERLFQGQLQALQLKEKQAEVDILLQKKRKLELENDALEREIKKKCT</sequence>
<name>A0A6P7H1F8_DIAVI</name>
<keyword evidence="3" id="KW-0805">Transcription regulation</keyword>
<evidence type="ECO:0000256" key="5">
    <source>
        <dbReference type="ARBA" id="ARBA00025466"/>
    </source>
</evidence>
<dbReference type="Proteomes" id="UP001652700">
    <property type="component" value="Unplaced"/>
</dbReference>
<evidence type="ECO:0000256" key="6">
    <source>
        <dbReference type="SAM" id="Coils"/>
    </source>
</evidence>
<dbReference type="EnsemblMetazoa" id="XM_050649797.1">
    <property type="protein sequence ID" value="XP_050505754.1"/>
    <property type="gene ID" value="LOC126884020"/>
</dbReference>
<gene>
    <name evidence="11" type="primary">LOC114343288</name>
</gene>
<feature type="region of interest" description="Disordered" evidence="7">
    <location>
        <begin position="176"/>
        <end position="209"/>
    </location>
</feature>
<keyword evidence="6" id="KW-0175">Coiled coil</keyword>
<reference evidence="9" key="2">
    <citation type="submission" date="2025-05" db="UniProtKB">
        <authorList>
            <consortium name="EnsemblMetazoa"/>
        </authorList>
    </citation>
    <scope>IDENTIFICATION</scope>
</reference>
<evidence type="ECO:0000256" key="1">
    <source>
        <dbReference type="ARBA" id="ARBA00011764"/>
    </source>
</evidence>
<dbReference type="EnsemblMetazoa" id="XM_050649728.1">
    <property type="protein sequence ID" value="XP_050505685.1"/>
    <property type="gene ID" value="LOC126883961"/>
</dbReference>
<dbReference type="AlphaFoldDB" id="A0A6P7H1F8"/>
<dbReference type="Pfam" id="PF13873">
    <property type="entry name" value="Myb_DNA-bind_5"/>
    <property type="match status" value="1"/>
</dbReference>
<dbReference type="OrthoDB" id="6783928at2759"/>
<keyword evidence="4" id="KW-0804">Transcription</keyword>
<evidence type="ECO:0000313" key="11">
    <source>
        <dbReference type="RefSeq" id="XP_028149900.1"/>
    </source>
</evidence>
<protein>
    <recommendedName>
        <fullName evidence="2">Regulatory protein zeste</fullName>
    </recommendedName>
</protein>
<proteinExistence type="predicted"/>
<evidence type="ECO:0000256" key="4">
    <source>
        <dbReference type="ARBA" id="ARBA00023163"/>
    </source>
</evidence>
<reference evidence="11" key="1">
    <citation type="submission" date="2025-04" db="UniProtKB">
        <authorList>
            <consortium name="RefSeq"/>
        </authorList>
    </citation>
    <scope>IDENTIFICATION</scope>
    <source>
        <tissue evidence="11">Whole insect</tissue>
    </source>
</reference>
<dbReference type="RefSeq" id="XP_028149900.1">
    <property type="nucleotide sequence ID" value="XM_028294099.1"/>
</dbReference>
<dbReference type="PANTHER" id="PTHR23098:SF23">
    <property type="entry name" value="MYB-RELATED TRANSCRIPTION FACTOR, PARTNER OF PROFILIN-LIKE ISOFORM X2-RELATED"/>
    <property type="match status" value="1"/>
</dbReference>
<comment type="function">
    <text evidence="5">Involved in transvection phenomena (= synapsis-dependent gene expression), where the synaptic pairing of chromosomes carrying genes with which zeste interacts influences the expression of these genes. Zeste binds to DNA and stimulates transcription from a nearby promoter.</text>
</comment>
<comment type="subunit">
    <text evidence="1">Self-associates forming complexes of several hundred monomers.</text>
</comment>
<evidence type="ECO:0000259" key="8">
    <source>
        <dbReference type="Pfam" id="PF13873"/>
    </source>
</evidence>
<dbReference type="GO" id="GO:0005634">
    <property type="term" value="C:nucleus"/>
    <property type="evidence" value="ECO:0007669"/>
    <property type="project" value="TreeGrafter"/>
</dbReference>
<dbReference type="InParanoid" id="A0A6P7H1F8"/>
<evidence type="ECO:0000313" key="10">
    <source>
        <dbReference type="Proteomes" id="UP001652700"/>
    </source>
</evidence>
<accession>A0A6P7H1F8</accession>
<dbReference type="PANTHER" id="PTHR23098">
    <property type="entry name" value="AGAP001331-PA-RELATED"/>
    <property type="match status" value="1"/>
</dbReference>
<evidence type="ECO:0000313" key="9">
    <source>
        <dbReference type="EnsemblMetazoa" id="XP_050497404.1"/>
    </source>
</evidence>
<feature type="coiled-coil region" evidence="6">
    <location>
        <begin position="224"/>
        <end position="283"/>
    </location>
</feature>
<keyword evidence="10" id="KW-1185">Reference proteome</keyword>
<evidence type="ECO:0000256" key="2">
    <source>
        <dbReference type="ARBA" id="ARBA00016807"/>
    </source>
</evidence>
<feature type="domain" description="Myb/SANT-like DNA-binding" evidence="8">
    <location>
        <begin position="9"/>
        <end position="83"/>
    </location>
</feature>
<evidence type="ECO:0000256" key="3">
    <source>
        <dbReference type="ARBA" id="ARBA00023015"/>
    </source>
</evidence>
<evidence type="ECO:0000256" key="7">
    <source>
        <dbReference type="SAM" id="MobiDB-lite"/>
    </source>
</evidence>
<feature type="compositionally biased region" description="Polar residues" evidence="7">
    <location>
        <begin position="176"/>
        <end position="192"/>
    </location>
</feature>